<gene>
    <name evidence="1" type="ORF">FD00_GL000502</name>
</gene>
<sequence length="88" mass="10410">METKIGALLPNGTRVYEDWESNDLTDESYFLIEFGSQSADLVKAEGLYKWIEYVFEIKLPNIDEEFCEGWLFANEINYMRINELEEIE</sequence>
<protein>
    <submittedName>
        <fullName evidence="1">Uncharacterized protein</fullName>
    </submittedName>
</protein>
<evidence type="ECO:0000313" key="2">
    <source>
        <dbReference type="Proteomes" id="UP000050898"/>
    </source>
</evidence>
<name>A0A0R2DTX2_9LACO</name>
<dbReference type="PATRIC" id="fig|1046596.6.peg.536"/>
<keyword evidence="2" id="KW-1185">Reference proteome</keyword>
<evidence type="ECO:0000313" key="1">
    <source>
        <dbReference type="EMBL" id="KRN03476.1"/>
    </source>
</evidence>
<dbReference type="AlphaFoldDB" id="A0A0R2DTX2"/>
<accession>A0A0R2DTX2</accession>
<reference evidence="1 2" key="1">
    <citation type="journal article" date="2015" name="Genome Announc.">
        <title>Expanding the biotechnology potential of lactobacilli through comparative genomics of 213 strains and associated genera.</title>
        <authorList>
            <person name="Sun Z."/>
            <person name="Harris H.M."/>
            <person name="McCann A."/>
            <person name="Guo C."/>
            <person name="Argimon S."/>
            <person name="Zhang W."/>
            <person name="Yang X."/>
            <person name="Jeffery I.B."/>
            <person name="Cooney J.C."/>
            <person name="Kagawa T.F."/>
            <person name="Liu W."/>
            <person name="Song Y."/>
            <person name="Salvetti E."/>
            <person name="Wrobel A."/>
            <person name="Rasinkangas P."/>
            <person name="Parkhill J."/>
            <person name="Rea M.C."/>
            <person name="O'Sullivan O."/>
            <person name="Ritari J."/>
            <person name="Douillard F.P."/>
            <person name="Paul Ross R."/>
            <person name="Yang R."/>
            <person name="Briner A.E."/>
            <person name="Felis G.E."/>
            <person name="de Vos W.M."/>
            <person name="Barrangou R."/>
            <person name="Klaenhammer T.R."/>
            <person name="Caufield P.W."/>
            <person name="Cui Y."/>
            <person name="Zhang H."/>
            <person name="O'Toole P.W."/>
        </authorList>
    </citation>
    <scope>NUCLEOTIDE SEQUENCE [LARGE SCALE GENOMIC DNA]</scope>
    <source>
        <strain evidence="1 2">DSM 20444</strain>
    </source>
</reference>
<dbReference type="RefSeq" id="WP_010078405.1">
    <property type="nucleotide sequence ID" value="NZ_AYYH01000146.1"/>
</dbReference>
<dbReference type="Proteomes" id="UP000050898">
    <property type="component" value="Unassembled WGS sequence"/>
</dbReference>
<dbReference type="GeneID" id="98316855"/>
<comment type="caution">
    <text evidence="1">The sequence shown here is derived from an EMBL/GenBank/DDBJ whole genome shotgun (WGS) entry which is preliminary data.</text>
</comment>
<dbReference type="EMBL" id="AYYH01000146">
    <property type="protein sequence ID" value="KRN03476.1"/>
    <property type="molecule type" value="Genomic_DNA"/>
</dbReference>
<dbReference type="OrthoDB" id="9773339at2"/>
<proteinExistence type="predicted"/>
<organism evidence="1 2">
    <name type="scientific">Liquorilactobacillus mali KCTC 3596 = DSM 20444</name>
    <dbReference type="NCBI Taxonomy" id="1046596"/>
    <lineage>
        <taxon>Bacteria</taxon>
        <taxon>Bacillati</taxon>
        <taxon>Bacillota</taxon>
        <taxon>Bacilli</taxon>
        <taxon>Lactobacillales</taxon>
        <taxon>Lactobacillaceae</taxon>
        <taxon>Liquorilactobacillus</taxon>
    </lineage>
</organism>